<reference evidence="1" key="1">
    <citation type="journal article" date="2018" name="J. Virol.">
        <title>Crustacean Genome Exploration Reveals the Evolutionary Origin of White Spot Syndrome Virus.</title>
        <authorList>
            <person name="Kawato S."/>
            <person name="Shitara A."/>
            <person name="Wang Y."/>
            <person name="Nozaki R."/>
            <person name="Kondo H."/>
            <person name="Hirono I."/>
        </authorList>
    </citation>
    <scope>NUCLEOTIDE SEQUENCE</scope>
</reference>
<proteinExistence type="predicted"/>
<organism evidence="1">
    <name type="scientific">Penaeus monodon endogenous nimavirus</name>
    <dbReference type="NCBI Taxonomy" id="2133795"/>
    <lineage>
        <taxon>Viruses</taxon>
        <taxon>Viruses incertae sedis</taxon>
        <taxon>Naldaviricetes</taxon>
        <taxon>Nimaviridae</taxon>
    </lineage>
</organism>
<protein>
    <submittedName>
        <fullName evidence="1">Wsv432-like protein</fullName>
    </submittedName>
</protein>
<sequence>MSTKRDSASFTSCLLTVDMSEQLPMILTDRLAIRSSTSAVVLNSLATRPELKSVRARCAYLTFPYAVKLNKRATQPLVYNSLRKRYLPDPTLTLMFDLGRVEELRQLIDLTPEEIAD</sequence>
<evidence type="ECO:0000313" key="1">
    <source>
        <dbReference type="EMBL" id="GBG35540.1"/>
    </source>
</evidence>
<accession>A0A401IPL4</accession>
<dbReference type="EMBL" id="BFCF01000001">
    <property type="protein sequence ID" value="GBG35540.1"/>
    <property type="molecule type" value="Genomic_DNA"/>
</dbReference>
<comment type="caution">
    <text evidence="1">The sequence shown here is derived from an EMBL/GenBank/DDBJ whole genome shotgun (WGS) entry which is preliminary data.</text>
</comment>
<name>A0A401IPL4_9VIRU</name>